<accession>A0A1X3G5X1</accession>
<evidence type="ECO:0000313" key="1">
    <source>
        <dbReference type="EMBL" id="OSJ18331.1"/>
    </source>
</evidence>
<evidence type="ECO:0008006" key="3">
    <source>
        <dbReference type="Google" id="ProtNLM"/>
    </source>
</evidence>
<sequence>MPSLAVKLESLSCIDVTDNATIDKRITPHEITSDDRKLLGEALASLLVRCPANRNRLHLTTERFWGRTGDQVGRHDDTLIALNINQHYRQIVQSLERGGKIVLLRSGDREFIMGEGYLNTLIGNTVELHYHCLAPLTPTLAVLAFAPRRYWTNPAICTVGLTPTEVTTVNEVTQIYSRDYIFCRNEVPKLIDAFSAREFRVVQYHRFEWLDMMMQAVASYAPKRNIS</sequence>
<dbReference type="Proteomes" id="UP000193553">
    <property type="component" value="Unassembled WGS sequence"/>
</dbReference>
<protein>
    <recommendedName>
        <fullName evidence="3">DUF4238 domain-containing protein</fullName>
    </recommendedName>
</protein>
<organism evidence="1 2">
    <name type="scientific">Bradyrhizobium canariense</name>
    <dbReference type="NCBI Taxonomy" id="255045"/>
    <lineage>
        <taxon>Bacteria</taxon>
        <taxon>Pseudomonadati</taxon>
        <taxon>Pseudomonadota</taxon>
        <taxon>Alphaproteobacteria</taxon>
        <taxon>Hyphomicrobiales</taxon>
        <taxon>Nitrobacteraceae</taxon>
        <taxon>Bradyrhizobium</taxon>
    </lineage>
</organism>
<reference evidence="1 2" key="1">
    <citation type="submission" date="2017-03" db="EMBL/GenBank/DDBJ databases">
        <title>Whole genome sequences of fourteen strains of Bradyrhizobium canariense and one strain of Bradyrhizobium japonicum isolated from Lupinus (Papilionoideae: Genisteae) species in Algeria.</title>
        <authorList>
            <person name="Crovadore J."/>
            <person name="Chekireb D."/>
            <person name="Brachmann A."/>
            <person name="Chablais R."/>
            <person name="Cochard B."/>
            <person name="Lefort F."/>
        </authorList>
    </citation>
    <scope>NUCLEOTIDE SEQUENCE [LARGE SCALE GENOMIC DNA]</scope>
    <source>
        <strain evidence="1 2">UBMA195</strain>
    </source>
</reference>
<gene>
    <name evidence="1" type="ORF">BSZ18_02420</name>
</gene>
<evidence type="ECO:0000313" key="2">
    <source>
        <dbReference type="Proteomes" id="UP000193553"/>
    </source>
</evidence>
<comment type="caution">
    <text evidence="1">The sequence shown here is derived from an EMBL/GenBank/DDBJ whole genome shotgun (WGS) entry which is preliminary data.</text>
</comment>
<proteinExistence type="predicted"/>
<dbReference type="EMBL" id="NAFI01000131">
    <property type="protein sequence ID" value="OSJ18331.1"/>
    <property type="molecule type" value="Genomic_DNA"/>
</dbReference>
<name>A0A1X3G5X1_9BRAD</name>
<dbReference type="AlphaFoldDB" id="A0A1X3G5X1"/>